<organism evidence="1 2">
    <name type="scientific">Bacillus infantis</name>
    <dbReference type="NCBI Taxonomy" id="324767"/>
    <lineage>
        <taxon>Bacteria</taxon>
        <taxon>Bacillati</taxon>
        <taxon>Bacillota</taxon>
        <taxon>Bacilli</taxon>
        <taxon>Bacillales</taxon>
        <taxon>Bacillaceae</taxon>
        <taxon>Bacillus</taxon>
    </lineage>
</organism>
<gene>
    <name evidence="1" type="ORF">FZD51_19965</name>
</gene>
<comment type="caution">
    <text evidence="1">The sequence shown here is derived from an EMBL/GenBank/DDBJ whole genome shotgun (WGS) entry which is preliminary data.</text>
</comment>
<dbReference type="RefSeq" id="WP_148976374.1">
    <property type="nucleotide sequence ID" value="NZ_VTER01000011.1"/>
</dbReference>
<evidence type="ECO:0000313" key="2">
    <source>
        <dbReference type="Proteomes" id="UP000322139"/>
    </source>
</evidence>
<dbReference type="AlphaFoldDB" id="A0A5D4R5P8"/>
<dbReference type="EMBL" id="VTER01000011">
    <property type="protein sequence ID" value="TYS45376.1"/>
    <property type="molecule type" value="Genomic_DNA"/>
</dbReference>
<reference evidence="1 2" key="1">
    <citation type="submission" date="2019-08" db="EMBL/GenBank/DDBJ databases">
        <title>Bacillus genomes from the desert of Cuatro Cienegas, Coahuila.</title>
        <authorList>
            <person name="Olmedo-Alvarez G."/>
        </authorList>
    </citation>
    <scope>NUCLEOTIDE SEQUENCE [LARGE SCALE GENOMIC DNA]</scope>
    <source>
        <strain evidence="1 2">CH446_14T</strain>
    </source>
</reference>
<evidence type="ECO:0000313" key="1">
    <source>
        <dbReference type="EMBL" id="TYS45376.1"/>
    </source>
</evidence>
<sequence>MWWLILGAAAAVILLLLIILLFSKLTVYFNFYHGQDNDHISLKFRAWFGLIRYNIQVPLIKIDDDSPSIVVEEKVEAGRKEEKKQEDRKKFTPEDFLNSIMDAEELIRHVFGLHTIIRRFLKKVAIRDIEWHTMAGIGDAAHTAVLAGIIWSAKGSLVGILSRYMRMRDMPVLSVTPHFQAAVSQTRFSCMFQFRIGQAMLAGIKLIKYWKGGMPDFRTKPLSVLSDNKTKSV</sequence>
<protein>
    <submittedName>
        <fullName evidence="1">DUF2953 domain-containing protein</fullName>
    </submittedName>
</protein>
<accession>A0A5D4R5P8</accession>
<dbReference type="Pfam" id="PF11167">
    <property type="entry name" value="DUF2953"/>
    <property type="match status" value="1"/>
</dbReference>
<dbReference type="Proteomes" id="UP000322139">
    <property type="component" value="Unassembled WGS sequence"/>
</dbReference>
<name>A0A5D4R5P8_9BACI</name>
<proteinExistence type="predicted"/>
<dbReference type="InterPro" id="IPR021338">
    <property type="entry name" value="DUF2953"/>
</dbReference>